<dbReference type="Proteomes" id="UP001366166">
    <property type="component" value="Chromosome"/>
</dbReference>
<evidence type="ECO:0000313" key="3">
    <source>
        <dbReference type="Proteomes" id="UP001366166"/>
    </source>
</evidence>
<feature type="transmembrane region" description="Helical" evidence="1">
    <location>
        <begin position="243"/>
        <end position="269"/>
    </location>
</feature>
<dbReference type="KEGG" id="dmp:FAK_15050"/>
<feature type="transmembrane region" description="Helical" evidence="1">
    <location>
        <begin position="100"/>
        <end position="117"/>
    </location>
</feature>
<proteinExistence type="predicted"/>
<feature type="transmembrane region" description="Helical" evidence="1">
    <location>
        <begin position="281"/>
        <end position="299"/>
    </location>
</feature>
<evidence type="ECO:0000256" key="1">
    <source>
        <dbReference type="SAM" id="Phobius"/>
    </source>
</evidence>
<organism evidence="2 3">
    <name type="scientific">Desulfoferula mesophila</name>
    <dbReference type="NCBI Taxonomy" id="3058419"/>
    <lineage>
        <taxon>Bacteria</taxon>
        <taxon>Pseudomonadati</taxon>
        <taxon>Thermodesulfobacteriota</taxon>
        <taxon>Desulfarculia</taxon>
        <taxon>Desulfarculales</taxon>
        <taxon>Desulfarculaceae</taxon>
        <taxon>Desulfoferula</taxon>
    </lineage>
</organism>
<feature type="transmembrane region" description="Helical" evidence="1">
    <location>
        <begin position="204"/>
        <end position="223"/>
    </location>
</feature>
<keyword evidence="1" id="KW-0472">Membrane</keyword>
<keyword evidence="1" id="KW-0812">Transmembrane</keyword>
<feature type="transmembrane region" description="Helical" evidence="1">
    <location>
        <begin position="129"/>
        <end position="151"/>
    </location>
</feature>
<feature type="transmembrane region" description="Helical" evidence="1">
    <location>
        <begin position="305"/>
        <end position="326"/>
    </location>
</feature>
<accession>A0AAU9EML3</accession>
<evidence type="ECO:0000313" key="2">
    <source>
        <dbReference type="EMBL" id="BEQ14439.1"/>
    </source>
</evidence>
<protein>
    <submittedName>
        <fullName evidence="2">Uncharacterized protein</fullName>
    </submittedName>
</protein>
<feature type="transmembrane region" description="Helical" evidence="1">
    <location>
        <begin position="163"/>
        <end position="192"/>
    </location>
</feature>
<gene>
    <name evidence="2" type="ORF">FAK_15050</name>
</gene>
<sequence length="568" mass="63459">MIILWVQKLGLQSPLVSEDNGSFIYGYYLCDDARLLAVNYNPFWNAGAVEWEPIRSGITALYMLGRPLVWFLPLLQAYTFSTPIIFALILPWAVFFGLRWAGIGRGGALFGALLSLMPSTNWAFWMAEGATGGLLSAGLTLPALILFWRLLQDPAPQWRHISLLVVFFSLALMWLPFVFAAGVPAAVIILLHWRDMQPRRLVKVGATIALIAGVNAVWLISFLQNFPVGDFTGHTMQPWTQSLWAQFLHPFEVLLSEVNPLILVLGAIGLPLLQPGRRRDLLVFLALVLLVIILLDNMLPNYQLIRLHQYVATLLILPAALFWERLWTAQPKAWARRALVSGLIPVLALQIVATGLFFDIRVGSRMPSVAPWSSLALAGWIGRQEAPAGRVLLVGNTQKQYHGSAAYLQMLSNRPMIADFYICTLQRKLEVNLPANLCLSPPSKDDFRELIELYNVGQVVNYLGQKSWDRFLSGLPYLRLRQVIDEKFAIYETALKPGFFATGQGGVVEEFNRLKVTPAGKGRLVLKYNYSKGLSATHGVRLSPVRVWPGVDFIAADGHDGQPFEINF</sequence>
<keyword evidence="1" id="KW-1133">Transmembrane helix</keyword>
<keyword evidence="3" id="KW-1185">Reference proteome</keyword>
<feature type="transmembrane region" description="Helical" evidence="1">
    <location>
        <begin position="68"/>
        <end position="94"/>
    </location>
</feature>
<name>A0AAU9EML3_9BACT</name>
<feature type="transmembrane region" description="Helical" evidence="1">
    <location>
        <begin position="338"/>
        <end position="358"/>
    </location>
</feature>
<reference evidence="3" key="1">
    <citation type="journal article" date="2023" name="Arch. Microbiol.">
        <title>Desulfoferula mesophilus gen. nov. sp. nov., a mesophilic sulfate-reducing bacterium isolated from a brackish lake sediment.</title>
        <authorList>
            <person name="Watanabe T."/>
            <person name="Yabe T."/>
            <person name="Tsuji J.M."/>
            <person name="Fukui M."/>
        </authorList>
    </citation>
    <scope>NUCLEOTIDE SEQUENCE [LARGE SCALE GENOMIC DNA]</scope>
    <source>
        <strain evidence="3">12FAK</strain>
    </source>
</reference>
<dbReference type="AlphaFoldDB" id="A0AAU9EML3"/>
<dbReference type="EMBL" id="AP028679">
    <property type="protein sequence ID" value="BEQ14439.1"/>
    <property type="molecule type" value="Genomic_DNA"/>
</dbReference>